<protein>
    <submittedName>
        <fullName evidence="7">Dihydroorotase</fullName>
    </submittedName>
</protein>
<dbReference type="NCBIfam" id="TIGR00857">
    <property type="entry name" value="pyrC_multi"/>
    <property type="match status" value="1"/>
</dbReference>
<dbReference type="Proteomes" id="UP001146670">
    <property type="component" value="Unassembled WGS sequence"/>
</dbReference>
<evidence type="ECO:0000256" key="3">
    <source>
        <dbReference type="ARBA" id="ARBA00010286"/>
    </source>
</evidence>
<dbReference type="Gene3D" id="3.20.20.140">
    <property type="entry name" value="Metal-dependent hydrolases"/>
    <property type="match status" value="1"/>
</dbReference>
<dbReference type="GO" id="GO:0046872">
    <property type="term" value="F:metal ion binding"/>
    <property type="evidence" value="ECO:0007669"/>
    <property type="project" value="UniProtKB-KW"/>
</dbReference>
<comment type="cofactor">
    <cofactor evidence="1">
        <name>Zn(2+)</name>
        <dbReference type="ChEBI" id="CHEBI:29105"/>
    </cofactor>
</comment>
<dbReference type="RefSeq" id="WP_268751755.1">
    <property type="nucleotide sequence ID" value="NZ_JAPRFQ010000001.1"/>
</dbReference>
<dbReference type="EMBL" id="JAPRFR010000001">
    <property type="protein sequence ID" value="MCZ0725440.1"/>
    <property type="molecule type" value="Genomic_DNA"/>
</dbReference>
<dbReference type="PROSITE" id="PS00483">
    <property type="entry name" value="DIHYDROOROTASE_2"/>
    <property type="match status" value="1"/>
</dbReference>
<dbReference type="InterPro" id="IPR002195">
    <property type="entry name" value="Dihydroorotase_CS"/>
</dbReference>
<evidence type="ECO:0000256" key="2">
    <source>
        <dbReference type="ARBA" id="ARBA00002368"/>
    </source>
</evidence>
<evidence type="ECO:0000256" key="5">
    <source>
        <dbReference type="ARBA" id="ARBA00022801"/>
    </source>
</evidence>
<sequence>MLVIKNARLVDSQVDCQVDLLIDQGKIVAIGQDLQADQVIDGQGQVLMPAFVDTHVHFRDPGFTAKEDLQTGMQSALRGGYGAVNLMANTKPVVDHPEVYQDIMDRAQALDLIAICQSYAVSKNLAGIEWVDFDQIPDTVKFLSDDGHGLHQSKQTYDLFKELAKRDLAVMIHEEDDEISPIDYRIAEDIDTIRDVYLSGKTGARVHFCHVSTIDAMEAIIAGKKKGYPITAEVTPHHLYLADFDYQVNPPIRSQADVDFLISAALRGEVDCIATDHAPHTETDKFQGSPGLVGLETAFYIIYKVLVENHGASLSLLSRLMSQRPAEILAYDHKGRLKIGYDADLVMINLNEQTQIQAEDMASKSHNSPFIGESFTGKITHTIIGGQVKYQVEQSKA</sequence>
<evidence type="ECO:0000256" key="1">
    <source>
        <dbReference type="ARBA" id="ARBA00001947"/>
    </source>
</evidence>
<comment type="function">
    <text evidence="2">Catalyzes the reversible cyclization of carbamoyl aspartate to dihydroorotate.</text>
</comment>
<dbReference type="InterPro" id="IPR011059">
    <property type="entry name" value="Metal-dep_hydrolase_composite"/>
</dbReference>
<dbReference type="GO" id="GO:0006145">
    <property type="term" value="P:purine nucleobase catabolic process"/>
    <property type="evidence" value="ECO:0007669"/>
    <property type="project" value="TreeGrafter"/>
</dbReference>
<dbReference type="InterPro" id="IPR050138">
    <property type="entry name" value="DHOase/Allantoinase_Hydrolase"/>
</dbReference>
<comment type="caution">
    <text evidence="7">The sequence shown here is derived from an EMBL/GenBank/DDBJ whole genome shotgun (WGS) entry which is preliminary data.</text>
</comment>
<dbReference type="AlphaFoldDB" id="A0A9X3FRQ5"/>
<proteinExistence type="inferred from homology"/>
<evidence type="ECO:0000256" key="4">
    <source>
        <dbReference type="ARBA" id="ARBA00022723"/>
    </source>
</evidence>
<dbReference type="SUPFAM" id="SSF51338">
    <property type="entry name" value="Composite domain of metallo-dependent hydrolases"/>
    <property type="match status" value="1"/>
</dbReference>
<feature type="domain" description="Amidohydrolase-related" evidence="6">
    <location>
        <begin position="46"/>
        <end position="388"/>
    </location>
</feature>
<dbReference type="PANTHER" id="PTHR43668:SF2">
    <property type="entry name" value="ALLANTOINASE"/>
    <property type="match status" value="1"/>
</dbReference>
<comment type="similarity">
    <text evidence="3">Belongs to the metallo-dependent hydrolases superfamily. DHOase family. Class I DHOase subfamily.</text>
</comment>
<dbReference type="InterPro" id="IPR032466">
    <property type="entry name" value="Metal_Hydrolase"/>
</dbReference>
<evidence type="ECO:0000259" key="6">
    <source>
        <dbReference type="Pfam" id="PF01979"/>
    </source>
</evidence>
<dbReference type="Pfam" id="PF01979">
    <property type="entry name" value="Amidohydro_1"/>
    <property type="match status" value="1"/>
</dbReference>
<evidence type="ECO:0000313" key="7">
    <source>
        <dbReference type="EMBL" id="MCZ0725440.1"/>
    </source>
</evidence>
<reference evidence="7" key="1">
    <citation type="submission" date="2022-12" db="EMBL/GenBank/DDBJ databases">
        <title>Description and comparative metabolic analysis of Aerococcus sp. nov., isolated from the feces of a pig.</title>
        <authorList>
            <person name="Chang Y.-H."/>
        </authorList>
    </citation>
    <scope>NUCLEOTIDE SEQUENCE</scope>
    <source>
        <strain evidence="7">YH-aer222</strain>
    </source>
</reference>
<dbReference type="SUPFAM" id="SSF51556">
    <property type="entry name" value="Metallo-dependent hydrolases"/>
    <property type="match status" value="1"/>
</dbReference>
<organism evidence="7 8">
    <name type="scientific">Aerococcus kribbianus</name>
    <dbReference type="NCBI Taxonomy" id="2999064"/>
    <lineage>
        <taxon>Bacteria</taxon>
        <taxon>Bacillati</taxon>
        <taxon>Bacillota</taxon>
        <taxon>Bacilli</taxon>
        <taxon>Lactobacillales</taxon>
        <taxon>Aerococcaceae</taxon>
        <taxon>Aerococcus</taxon>
    </lineage>
</organism>
<accession>A0A9X3FRQ5</accession>
<dbReference type="GO" id="GO:0004038">
    <property type="term" value="F:allantoinase activity"/>
    <property type="evidence" value="ECO:0007669"/>
    <property type="project" value="TreeGrafter"/>
</dbReference>
<evidence type="ECO:0000313" key="8">
    <source>
        <dbReference type="Proteomes" id="UP001146670"/>
    </source>
</evidence>
<gene>
    <name evidence="7" type="ORF">OW157_02520</name>
</gene>
<keyword evidence="5" id="KW-0378">Hydrolase</keyword>
<keyword evidence="4" id="KW-0479">Metal-binding</keyword>
<dbReference type="PANTHER" id="PTHR43668">
    <property type="entry name" value="ALLANTOINASE"/>
    <property type="match status" value="1"/>
</dbReference>
<dbReference type="InterPro" id="IPR006680">
    <property type="entry name" value="Amidohydro-rel"/>
</dbReference>
<name>A0A9X3FRQ5_9LACT</name>
<dbReference type="GO" id="GO:0005737">
    <property type="term" value="C:cytoplasm"/>
    <property type="evidence" value="ECO:0007669"/>
    <property type="project" value="TreeGrafter"/>
</dbReference>
<keyword evidence="8" id="KW-1185">Reference proteome</keyword>